<accession>A0A4Y2TXX0</accession>
<dbReference type="Proteomes" id="UP000499080">
    <property type="component" value="Unassembled WGS sequence"/>
</dbReference>
<keyword evidence="3" id="KW-1185">Reference proteome</keyword>
<organism evidence="2 3">
    <name type="scientific">Araneus ventricosus</name>
    <name type="common">Orbweaver spider</name>
    <name type="synonym">Epeira ventricosa</name>
    <dbReference type="NCBI Taxonomy" id="182803"/>
    <lineage>
        <taxon>Eukaryota</taxon>
        <taxon>Metazoa</taxon>
        <taxon>Ecdysozoa</taxon>
        <taxon>Arthropoda</taxon>
        <taxon>Chelicerata</taxon>
        <taxon>Arachnida</taxon>
        <taxon>Araneae</taxon>
        <taxon>Araneomorphae</taxon>
        <taxon>Entelegynae</taxon>
        <taxon>Araneoidea</taxon>
        <taxon>Araneidae</taxon>
        <taxon>Araneus</taxon>
    </lineage>
</organism>
<gene>
    <name evidence="2" type="ORF">AVEN_157790_1</name>
</gene>
<dbReference type="EMBL" id="BGPR01032090">
    <property type="protein sequence ID" value="GBO05458.1"/>
    <property type="molecule type" value="Genomic_DNA"/>
</dbReference>
<sequence>GSLVESGFEPGALWPRSRGHKTRPLQPRSQGLNTRPLRPRSRGLNTRPLRPFKFERKSASEIFFFLVSTTFGN</sequence>
<dbReference type="AlphaFoldDB" id="A0A4Y2TXX0"/>
<proteinExistence type="predicted"/>
<name>A0A4Y2TXX0_ARAVE</name>
<protein>
    <submittedName>
        <fullName evidence="2">Uncharacterized protein</fullName>
    </submittedName>
</protein>
<evidence type="ECO:0000313" key="2">
    <source>
        <dbReference type="EMBL" id="GBO05458.1"/>
    </source>
</evidence>
<evidence type="ECO:0000313" key="3">
    <source>
        <dbReference type="Proteomes" id="UP000499080"/>
    </source>
</evidence>
<feature type="region of interest" description="Disordered" evidence="1">
    <location>
        <begin position="1"/>
        <end position="49"/>
    </location>
</feature>
<reference evidence="2 3" key="1">
    <citation type="journal article" date="2019" name="Sci. Rep.">
        <title>Orb-weaving spider Araneus ventricosus genome elucidates the spidroin gene catalogue.</title>
        <authorList>
            <person name="Kono N."/>
            <person name="Nakamura H."/>
            <person name="Ohtoshi R."/>
            <person name="Moran D.A.P."/>
            <person name="Shinohara A."/>
            <person name="Yoshida Y."/>
            <person name="Fujiwara M."/>
            <person name="Mori M."/>
            <person name="Tomita M."/>
            <person name="Arakawa K."/>
        </authorList>
    </citation>
    <scope>NUCLEOTIDE SEQUENCE [LARGE SCALE GENOMIC DNA]</scope>
</reference>
<feature type="non-terminal residue" evidence="2">
    <location>
        <position position="1"/>
    </location>
</feature>
<comment type="caution">
    <text evidence="2">The sequence shown here is derived from an EMBL/GenBank/DDBJ whole genome shotgun (WGS) entry which is preliminary data.</text>
</comment>
<evidence type="ECO:0000256" key="1">
    <source>
        <dbReference type="SAM" id="MobiDB-lite"/>
    </source>
</evidence>